<accession>A0ACC0VM98</accession>
<sequence length="322" mass="37113">MCSKEDEVVEPPTVSRDGLSPKHRALLAAERAKNFTPEQQKHYAKKKARREETNIYRQNPAVIRQWVREMSDSLVIAAIYYPEEVLMALMSFLSRSKPFVVYSEFLEPLTRSFAKLQKMKANNDLQLSETWTRIAERGKGLGTIICHTRDSSQLLISCVALTLVRCNLFFKAFFWLNVTLLCPIDKRTLASIHFLPFNQIRMLELKKARREETNIYRQKPAVSRRWVREMSDSLLIADNYYPEEPLTQSFAKLQKMKAINDLQLSETWTRETQVLPGMTHPEMNMSAFSGVARSIGMKDTDPVDRVDSNGSCELKKPKVATD</sequence>
<organism evidence="1 2">
    <name type="scientific">Peronosclerospora sorghi</name>
    <dbReference type="NCBI Taxonomy" id="230839"/>
    <lineage>
        <taxon>Eukaryota</taxon>
        <taxon>Sar</taxon>
        <taxon>Stramenopiles</taxon>
        <taxon>Oomycota</taxon>
        <taxon>Peronosporomycetes</taxon>
        <taxon>Peronosporales</taxon>
        <taxon>Peronosporaceae</taxon>
        <taxon>Peronosclerospora</taxon>
    </lineage>
</organism>
<protein>
    <submittedName>
        <fullName evidence="1">Uncharacterized protein</fullName>
    </submittedName>
</protein>
<name>A0ACC0VM98_9STRA</name>
<reference evidence="1 2" key="1">
    <citation type="journal article" date="2022" name="bioRxiv">
        <title>The genome of the oomycete Peronosclerospora sorghi, a cosmopolitan pathogen of maize and sorghum, is inflated with dispersed pseudogenes.</title>
        <authorList>
            <person name="Fletcher K."/>
            <person name="Martin F."/>
            <person name="Isakeit T."/>
            <person name="Cavanaugh K."/>
            <person name="Magill C."/>
            <person name="Michelmore R."/>
        </authorList>
    </citation>
    <scope>NUCLEOTIDE SEQUENCE [LARGE SCALE GENOMIC DNA]</scope>
    <source>
        <strain evidence="1">P6</strain>
    </source>
</reference>
<evidence type="ECO:0000313" key="2">
    <source>
        <dbReference type="Proteomes" id="UP001163321"/>
    </source>
</evidence>
<dbReference type="Proteomes" id="UP001163321">
    <property type="component" value="Chromosome 8"/>
</dbReference>
<evidence type="ECO:0000313" key="1">
    <source>
        <dbReference type="EMBL" id="KAI9906606.1"/>
    </source>
</evidence>
<proteinExistence type="predicted"/>
<gene>
    <name evidence="1" type="ORF">PsorP6_002854</name>
</gene>
<comment type="caution">
    <text evidence="1">The sequence shown here is derived from an EMBL/GenBank/DDBJ whole genome shotgun (WGS) entry which is preliminary data.</text>
</comment>
<dbReference type="EMBL" id="CM047587">
    <property type="protein sequence ID" value="KAI9906606.1"/>
    <property type="molecule type" value="Genomic_DNA"/>
</dbReference>
<keyword evidence="2" id="KW-1185">Reference proteome</keyword>